<organism evidence="2 3">
    <name type="scientific">Ruegeria haliotis</name>
    <dbReference type="NCBI Taxonomy" id="2747601"/>
    <lineage>
        <taxon>Bacteria</taxon>
        <taxon>Pseudomonadati</taxon>
        <taxon>Pseudomonadota</taxon>
        <taxon>Alphaproteobacteria</taxon>
        <taxon>Rhodobacterales</taxon>
        <taxon>Roseobacteraceae</taxon>
        <taxon>Ruegeria</taxon>
    </lineage>
</organism>
<reference evidence="2 3" key="1">
    <citation type="submission" date="2020-06" db="EMBL/GenBank/DDBJ databases">
        <authorList>
            <person name="Cao W.R."/>
        </authorList>
    </citation>
    <scope>NUCLEOTIDE SEQUENCE [LARGE SCALE GENOMIC DNA]</scope>
    <source>
        <strain evidence="2 3">B1Z28</strain>
    </source>
</reference>
<name>A0ABX2PWP5_9RHOB</name>
<keyword evidence="3" id="KW-1185">Reference proteome</keyword>
<evidence type="ECO:0000313" key="2">
    <source>
        <dbReference type="EMBL" id="NVO57439.1"/>
    </source>
</evidence>
<dbReference type="Pfam" id="PF12006">
    <property type="entry name" value="DUF3500"/>
    <property type="match status" value="1"/>
</dbReference>
<protein>
    <submittedName>
        <fullName evidence="2">DUF3500 domain-containing protein</fullName>
    </submittedName>
</protein>
<dbReference type="PANTHER" id="PTHR37489">
    <property type="entry name" value="DUF3500 DOMAIN-CONTAINING PROTEIN"/>
    <property type="match status" value="1"/>
</dbReference>
<evidence type="ECO:0000313" key="3">
    <source>
        <dbReference type="Proteomes" id="UP000630805"/>
    </source>
</evidence>
<feature type="chain" id="PRO_5045814809" evidence="1">
    <location>
        <begin position="25"/>
        <end position="360"/>
    </location>
</feature>
<feature type="signal peptide" evidence="1">
    <location>
        <begin position="1"/>
        <end position="24"/>
    </location>
</feature>
<sequence length="360" mass="38994">MRSVFNSSLLALGLATALAGGALAHDAPRVDPANLIPIPAYNAQMQASGAASTKAAQAFLETLTDAQREIVMMSVTDAARKKWSNLPAGIVDRSGLRLGDLNADQLGHFFEFLSAALDADGYERVAGTMAAEAYLSTDDQAKRLQWAPENYWLAFYGTPASDQDWAWQFGGHHLGLNLTIKSDRVDTMSPSFLGTEPAIFTYNGVKYENINDMHLAGWTLYDALDAGQKESATLTSVPRDISTGPGNDDVVPPVAGITGADLTEAQQQLLLATIEKWVGVQPDENAEVRMVEIAAELDQVHFAWIGDKEVNTDAYFRIQGPSLVIEMLSYSGNVGSSADGMGHYHTQYRNLENDYGNLTQ</sequence>
<dbReference type="EMBL" id="JABXWT010000011">
    <property type="protein sequence ID" value="NVO57439.1"/>
    <property type="molecule type" value="Genomic_DNA"/>
</dbReference>
<gene>
    <name evidence="2" type="ORF">HW561_16710</name>
</gene>
<proteinExistence type="predicted"/>
<dbReference type="RefSeq" id="WP_176866509.1">
    <property type="nucleotide sequence ID" value="NZ_JABXWT010000011.1"/>
</dbReference>
<accession>A0ABX2PWP5</accession>
<dbReference type="Proteomes" id="UP000630805">
    <property type="component" value="Unassembled WGS sequence"/>
</dbReference>
<dbReference type="InterPro" id="IPR021889">
    <property type="entry name" value="DUF3500"/>
</dbReference>
<evidence type="ECO:0000256" key="1">
    <source>
        <dbReference type="SAM" id="SignalP"/>
    </source>
</evidence>
<comment type="caution">
    <text evidence="2">The sequence shown here is derived from an EMBL/GenBank/DDBJ whole genome shotgun (WGS) entry which is preliminary data.</text>
</comment>
<dbReference type="PANTHER" id="PTHR37489:SF1">
    <property type="entry name" value="DUF3500 DOMAIN-CONTAINING PROTEIN"/>
    <property type="match status" value="1"/>
</dbReference>
<keyword evidence="1" id="KW-0732">Signal</keyword>